<accession>A0AAF0F3P1</accession>
<evidence type="ECO:0000313" key="9">
    <source>
        <dbReference type="Proteomes" id="UP001217754"/>
    </source>
</evidence>
<evidence type="ECO:0000256" key="3">
    <source>
        <dbReference type="ARBA" id="ARBA00022692"/>
    </source>
</evidence>
<dbReference type="EMBL" id="CP119958">
    <property type="protein sequence ID" value="WFD37673.1"/>
    <property type="molecule type" value="Genomic_DNA"/>
</dbReference>
<feature type="region of interest" description="Disordered" evidence="6">
    <location>
        <begin position="221"/>
        <end position="328"/>
    </location>
</feature>
<dbReference type="PANTHER" id="PTHR21659">
    <property type="entry name" value="HYDROPHOBIC PROTEIN RCI2 LOW TEMPERATURE AND SALT RESPONSIVE PROTEIN LTI6 -RELATED"/>
    <property type="match status" value="1"/>
</dbReference>
<evidence type="ECO:0000256" key="7">
    <source>
        <dbReference type="SAM" id="Phobius"/>
    </source>
</evidence>
<evidence type="ECO:0000313" key="8">
    <source>
        <dbReference type="EMBL" id="WFD37673.1"/>
    </source>
</evidence>
<dbReference type="RefSeq" id="XP_060120570.1">
    <property type="nucleotide sequence ID" value="XM_060264587.1"/>
</dbReference>
<keyword evidence="9" id="KW-1185">Reference proteome</keyword>
<dbReference type="GO" id="GO:0016020">
    <property type="term" value="C:membrane"/>
    <property type="evidence" value="ECO:0007669"/>
    <property type="project" value="UniProtKB-SubCell"/>
</dbReference>
<evidence type="ECO:0000256" key="5">
    <source>
        <dbReference type="ARBA" id="ARBA00023136"/>
    </source>
</evidence>
<dbReference type="AlphaFoldDB" id="A0AAF0F3P1"/>
<evidence type="ECO:0000256" key="6">
    <source>
        <dbReference type="SAM" id="MobiDB-lite"/>
    </source>
</evidence>
<dbReference type="Proteomes" id="UP001217754">
    <property type="component" value="Chromosome 1"/>
</dbReference>
<dbReference type="InterPro" id="IPR000612">
    <property type="entry name" value="PMP3"/>
</dbReference>
<sequence>MAFMGLTGNRRELRPNARHAFTGLLVLFSILVPPLAVAMRFGIGMDFFVNVILTILGYIPGHLHNFFIQRVRDNSNKQRTPSWLLKYGLVVNPRNTRGNTTKWADRYLYVPELVQHDEEGRAYYLNPETDEFDAPAAPRFGPRVPEEEEEVVQNGSELIEPDRYFASKKPSSYYNQDVPTAAGSSDAWHAPPKSFKARTLKLFGGGASSAPSMDRHSRIDHAMGDPVHQRRNNIGYHTYDDQEESVDEPYTRPNTKQSTAPTDTLDELDRELMGLSTQEQMPPVRASRQAGSGAYKPRARAPPPAEERSSAARTEAPVRDVMEFEHTF</sequence>
<name>A0AAF0F3P1_9BASI</name>
<keyword evidence="5 7" id="KW-0472">Membrane</keyword>
<comment type="subcellular location">
    <subcellularLocation>
        <location evidence="1">Membrane</location>
    </subcellularLocation>
</comment>
<comment type="similarity">
    <text evidence="2">Belongs to the UPF0057 (PMP3) family.</text>
</comment>
<evidence type="ECO:0000256" key="2">
    <source>
        <dbReference type="ARBA" id="ARBA00009530"/>
    </source>
</evidence>
<proteinExistence type="inferred from homology"/>
<evidence type="ECO:0000256" key="4">
    <source>
        <dbReference type="ARBA" id="ARBA00022989"/>
    </source>
</evidence>
<keyword evidence="4 7" id="KW-1133">Transmembrane helix</keyword>
<feature type="transmembrane region" description="Helical" evidence="7">
    <location>
        <begin position="21"/>
        <end position="41"/>
    </location>
</feature>
<feature type="transmembrane region" description="Helical" evidence="7">
    <location>
        <begin position="47"/>
        <end position="68"/>
    </location>
</feature>
<reference evidence="8" key="1">
    <citation type="submission" date="2023-03" db="EMBL/GenBank/DDBJ databases">
        <title>Mating type loci evolution in Malassezia.</title>
        <authorList>
            <person name="Coelho M.A."/>
        </authorList>
    </citation>
    <scope>NUCLEOTIDE SEQUENCE</scope>
    <source>
        <strain evidence="8">CBS 9431</strain>
    </source>
</reference>
<dbReference type="GeneID" id="85224269"/>
<protein>
    <submittedName>
        <fullName evidence="8">Uncharacterized protein</fullName>
    </submittedName>
</protein>
<dbReference type="PANTHER" id="PTHR21659:SF85">
    <property type="entry name" value="EXPRESSED PROTEIN"/>
    <property type="match status" value="1"/>
</dbReference>
<dbReference type="PROSITE" id="PS01309">
    <property type="entry name" value="UPF0057"/>
    <property type="match status" value="1"/>
</dbReference>
<dbReference type="Pfam" id="PF01679">
    <property type="entry name" value="Pmp3"/>
    <property type="match status" value="1"/>
</dbReference>
<feature type="compositionally biased region" description="Basic and acidic residues" evidence="6">
    <location>
        <begin position="305"/>
        <end position="328"/>
    </location>
</feature>
<feature type="compositionally biased region" description="Polar residues" evidence="6">
    <location>
        <begin position="252"/>
        <end position="262"/>
    </location>
</feature>
<gene>
    <name evidence="8" type="ORF">MJAP1_000620</name>
</gene>
<organism evidence="8 9">
    <name type="scientific">Malassezia japonica</name>
    <dbReference type="NCBI Taxonomy" id="223818"/>
    <lineage>
        <taxon>Eukaryota</taxon>
        <taxon>Fungi</taxon>
        <taxon>Dikarya</taxon>
        <taxon>Basidiomycota</taxon>
        <taxon>Ustilaginomycotina</taxon>
        <taxon>Malasseziomycetes</taxon>
        <taxon>Malasseziales</taxon>
        <taxon>Malasseziaceae</taxon>
        <taxon>Malassezia</taxon>
    </lineage>
</organism>
<evidence type="ECO:0000256" key="1">
    <source>
        <dbReference type="ARBA" id="ARBA00004370"/>
    </source>
</evidence>
<keyword evidence="3 7" id="KW-0812">Transmembrane</keyword>